<feature type="chain" id="PRO_5032461546" evidence="8">
    <location>
        <begin position="43"/>
        <end position="571"/>
    </location>
</feature>
<evidence type="ECO:0000256" key="8">
    <source>
        <dbReference type="SAM" id="SignalP"/>
    </source>
</evidence>
<protein>
    <submittedName>
        <fullName evidence="9">Tannase/feruloyl esterase family alpha/beta hydrolase</fullName>
    </submittedName>
</protein>
<evidence type="ECO:0000256" key="7">
    <source>
        <dbReference type="ARBA" id="ARBA00023157"/>
    </source>
</evidence>
<evidence type="ECO:0000256" key="4">
    <source>
        <dbReference type="ARBA" id="ARBA00022729"/>
    </source>
</evidence>
<comment type="caution">
    <text evidence="9">The sequence shown here is derived from an EMBL/GenBank/DDBJ whole genome shotgun (WGS) entry which is preliminary data.</text>
</comment>
<name>A0A848FAS9_9BURK</name>
<organism evidence="9 10">
    <name type="scientific">Azohydromonas caseinilytica</name>
    <dbReference type="NCBI Taxonomy" id="2728836"/>
    <lineage>
        <taxon>Bacteria</taxon>
        <taxon>Pseudomonadati</taxon>
        <taxon>Pseudomonadota</taxon>
        <taxon>Betaproteobacteria</taxon>
        <taxon>Burkholderiales</taxon>
        <taxon>Sphaerotilaceae</taxon>
        <taxon>Azohydromonas</taxon>
    </lineage>
</organism>
<comment type="similarity">
    <text evidence="1">Belongs to the tannase family.</text>
</comment>
<accession>A0A848FAS9</accession>
<evidence type="ECO:0000256" key="5">
    <source>
        <dbReference type="ARBA" id="ARBA00022801"/>
    </source>
</evidence>
<keyword evidence="5 9" id="KW-0378">Hydrolase</keyword>
<proteinExistence type="inferred from homology"/>
<keyword evidence="2" id="KW-0719">Serine esterase</keyword>
<reference evidence="9 10" key="1">
    <citation type="submission" date="2020-04" db="EMBL/GenBank/DDBJ databases">
        <title>Azohydromonas sp. isolated from soil.</title>
        <authorList>
            <person name="Dahal R.H."/>
        </authorList>
    </citation>
    <scope>NUCLEOTIDE SEQUENCE [LARGE SCALE GENOMIC DNA]</scope>
    <source>
        <strain evidence="9 10">G-1-1-14</strain>
    </source>
</reference>
<keyword evidence="6" id="KW-0106">Calcium</keyword>
<dbReference type="PANTHER" id="PTHR33938:SF15">
    <property type="entry name" value="FERULOYL ESTERASE B-RELATED"/>
    <property type="match status" value="1"/>
</dbReference>
<dbReference type="GO" id="GO:0046872">
    <property type="term" value="F:metal ion binding"/>
    <property type="evidence" value="ECO:0007669"/>
    <property type="project" value="UniProtKB-KW"/>
</dbReference>
<sequence length="571" mass="60118">MQLARAGSTTSLLRCLSNWLALGLRRPALPALLLGGALCACAGPGTAPAPGPAPEPVSGGGCARVQGLRLAPEDIGLQTRGAAVTRAAPAAAQEPGFGRFEYCALQGEIFPVDAQAPPIRFQVNLPQRWNGKAVHMGGSGFNGTVITGTGPINMALFTSPLARGYATFGSDAGHPATAAGADFALNDEALLNFAWQHLKKTHDVALQLIRRHYDQPPRRLYFAGASTGGREAFTAIQRFPADYDGIVATAPALNFAGLRLMGVRLGQASYRVPGGFLPPAKQVLVRDTALRSCDPLDGLTDGVVAAIDACRQRAPALLAALRCPGGQDAGAHCLSDAQIATVRLLHEGFSFGPYLAHGQTGYDGYNVLAGTDFSGSLGLGNSPVPAKPPSIAANGYLFATGDAYMKYFIARDPSYDALNFDFANPGPLRARINALSAVVGAIDPELRPFAARGGKVILAHGLADEVVSPNQTIGYYRSQVEQRGQAAVDAFMRFYTVPGFQHGGGTFIPFWDLLGALDRWVEQGMAPETLVATDVSAGANGRQRPICRYPFIARYKGSGDPQRADSFNCSH</sequence>
<evidence type="ECO:0000256" key="2">
    <source>
        <dbReference type="ARBA" id="ARBA00022487"/>
    </source>
</evidence>
<feature type="signal peptide" evidence="8">
    <location>
        <begin position="1"/>
        <end position="42"/>
    </location>
</feature>
<keyword evidence="3" id="KW-0479">Metal-binding</keyword>
<evidence type="ECO:0000256" key="1">
    <source>
        <dbReference type="ARBA" id="ARBA00006249"/>
    </source>
</evidence>
<dbReference type="SUPFAM" id="SSF53474">
    <property type="entry name" value="alpha/beta-Hydrolases"/>
    <property type="match status" value="1"/>
</dbReference>
<evidence type="ECO:0000313" key="9">
    <source>
        <dbReference type="EMBL" id="NML16398.1"/>
    </source>
</evidence>
<evidence type="ECO:0000313" key="10">
    <source>
        <dbReference type="Proteomes" id="UP000574067"/>
    </source>
</evidence>
<dbReference type="PANTHER" id="PTHR33938">
    <property type="entry name" value="FERULOYL ESTERASE B-RELATED"/>
    <property type="match status" value="1"/>
</dbReference>
<dbReference type="Gene3D" id="3.40.50.1820">
    <property type="entry name" value="alpha/beta hydrolase"/>
    <property type="match status" value="1"/>
</dbReference>
<dbReference type="EMBL" id="JABBFW010000010">
    <property type="protein sequence ID" value="NML16398.1"/>
    <property type="molecule type" value="Genomic_DNA"/>
</dbReference>
<keyword evidence="10" id="KW-1185">Reference proteome</keyword>
<dbReference type="InterPro" id="IPR011118">
    <property type="entry name" value="Tannase/feruloyl_esterase"/>
</dbReference>
<evidence type="ECO:0000256" key="3">
    <source>
        <dbReference type="ARBA" id="ARBA00022723"/>
    </source>
</evidence>
<dbReference type="InterPro" id="IPR029058">
    <property type="entry name" value="AB_hydrolase_fold"/>
</dbReference>
<evidence type="ECO:0000256" key="6">
    <source>
        <dbReference type="ARBA" id="ARBA00022837"/>
    </source>
</evidence>
<keyword evidence="7" id="KW-1015">Disulfide bond</keyword>
<keyword evidence="4 8" id="KW-0732">Signal</keyword>
<gene>
    <name evidence="9" type="ORF">HHL10_15555</name>
</gene>
<dbReference type="Pfam" id="PF07519">
    <property type="entry name" value="Tannase"/>
    <property type="match status" value="1"/>
</dbReference>
<dbReference type="Proteomes" id="UP000574067">
    <property type="component" value="Unassembled WGS sequence"/>
</dbReference>
<dbReference type="GO" id="GO:0052689">
    <property type="term" value="F:carboxylic ester hydrolase activity"/>
    <property type="evidence" value="ECO:0007669"/>
    <property type="project" value="UniProtKB-KW"/>
</dbReference>
<dbReference type="AlphaFoldDB" id="A0A848FAS9"/>